<comment type="caution">
    <text evidence="2">The sequence shown here is derived from an EMBL/GenBank/DDBJ whole genome shotgun (WGS) entry which is preliminary data.</text>
</comment>
<keyword evidence="3" id="KW-1185">Reference proteome</keyword>
<feature type="domain" description="Replication-associated protein G2P N-terminal" evidence="1">
    <location>
        <begin position="94"/>
        <end position="207"/>
    </location>
</feature>
<evidence type="ECO:0000259" key="1">
    <source>
        <dbReference type="Pfam" id="PF05144"/>
    </source>
</evidence>
<evidence type="ECO:0000313" key="2">
    <source>
        <dbReference type="EMBL" id="MDC7138687.1"/>
    </source>
</evidence>
<dbReference type="RefSeq" id="WP_272721373.1">
    <property type="nucleotide sequence ID" value="NZ_JAQPYS010000119.1"/>
</dbReference>
<organism evidence="2 3">
    <name type="scientific">Bacteroides zhangwenhongii</name>
    <dbReference type="NCBI Taxonomy" id="2650157"/>
    <lineage>
        <taxon>Bacteria</taxon>
        <taxon>Pseudomonadati</taxon>
        <taxon>Bacteroidota</taxon>
        <taxon>Bacteroidia</taxon>
        <taxon>Bacteroidales</taxon>
        <taxon>Bacteroidaceae</taxon>
        <taxon>Bacteroides</taxon>
    </lineage>
</organism>
<protein>
    <recommendedName>
        <fullName evidence="1">Replication-associated protein G2P N-terminal domain-containing protein</fullName>
    </recommendedName>
</protein>
<dbReference type="InterPro" id="IPR022686">
    <property type="entry name" value="G2P_N"/>
</dbReference>
<dbReference type="Pfam" id="PF05144">
    <property type="entry name" value="Phage_CRI"/>
    <property type="match status" value="1"/>
</dbReference>
<name>A0ABT5HDM3_9BACE</name>
<dbReference type="EMBL" id="JAQPYS010000119">
    <property type="protein sequence ID" value="MDC7138687.1"/>
    <property type="molecule type" value="Genomic_DNA"/>
</dbReference>
<dbReference type="Proteomes" id="UP001215398">
    <property type="component" value="Unassembled WGS sequence"/>
</dbReference>
<evidence type="ECO:0000313" key="3">
    <source>
        <dbReference type="Proteomes" id="UP001215398"/>
    </source>
</evidence>
<proteinExistence type="predicted"/>
<reference evidence="2 3" key="1">
    <citation type="submission" date="2023-01" db="EMBL/GenBank/DDBJ databases">
        <title>Exploring GABA producing Bacteroides strains toward improving mental health.</title>
        <authorList>
            <person name="Yousuf B."/>
            <person name="Bouhlel N.E."/>
            <person name="Mottawea W."/>
            <person name="Hammami R."/>
        </authorList>
    </citation>
    <scope>NUCLEOTIDE SEQUENCE [LARGE SCALE GENOMIC DNA]</scope>
    <source>
        <strain evidence="2 3">UO.H1054</strain>
    </source>
</reference>
<accession>A0ABT5HDM3</accession>
<gene>
    <name evidence="2" type="ORF">PQG98_20450</name>
</gene>
<sequence>MKLITSINYISDINSTVFLASIKADEVLYYKYQQDKPYSLLILVDYNHNELVLEFSGKILLDKYSQLINRETIKDSLNNVNKLNICRLDIEAILQDAEVVKCDVTKDIETDINVINNTIRQNLTNYRKWTVKQYNSGIVLENVVSTPRYKKRLVIYNKGKELEKVNNINFIDSLTAKNEILSYFKGKVRFELNINTKQQIRQLLNIPNNNIQNVLNATANPILTVIDEAVKYEPQQQKAQTLRDYEHVLLLKDCDYDMVRVEAKVRALSSKNTSITRMMQPYKELYKRLQDNKTNTIDIRALVA</sequence>